<dbReference type="RefSeq" id="WP_244759411.1">
    <property type="nucleotide sequence ID" value="NZ_JALJCJ010000001.1"/>
</dbReference>
<name>A0ABT8X879_9HYPH</name>
<comment type="caution">
    <text evidence="1">The sequence shown here is derived from an EMBL/GenBank/DDBJ whole genome shotgun (WGS) entry which is preliminary data.</text>
</comment>
<dbReference type="EMBL" id="WHSC02000001">
    <property type="protein sequence ID" value="MDO6119659.1"/>
    <property type="molecule type" value="Genomic_DNA"/>
</dbReference>
<keyword evidence="2" id="KW-1185">Reference proteome</keyword>
<dbReference type="Proteomes" id="UP001177080">
    <property type="component" value="Unassembled WGS sequence"/>
</dbReference>
<accession>A0ABT8X879</accession>
<proteinExistence type="predicted"/>
<reference evidence="1" key="1">
    <citation type="submission" date="2022-04" db="EMBL/GenBank/DDBJ databases">
        <title>Shinella lacus sp. nov., a novel member of the genus Shinella from water.</title>
        <authorList>
            <person name="Deng Y."/>
        </authorList>
    </citation>
    <scope>NUCLEOTIDE SEQUENCE</scope>
    <source>
        <strain evidence="1">JCM 31239</strain>
    </source>
</reference>
<evidence type="ECO:0000313" key="1">
    <source>
        <dbReference type="EMBL" id="MDO6119659.1"/>
    </source>
</evidence>
<sequence>MADASGGAWSDFDKWHLLFDELCNRSGDYDNAALASRYCSRLGRRGEAHFETAVRNLRNWRSGKHIPRQRNFMILSALLDVGRDPELSVRWNELYLRAREAEASADAGVVDDLPVAGEGTAGKAAPIAHAGIFRSFNARRAAAASAFFCLGVAAAELYRAEPWRWSYSLDKPPLIVLRPHVSLMVGESIVIHGERGDCGKPPPDWEYVLTRLPISRIGSFSDGGLVRRNSNFCKGETPARAVTFTAHRPGVEEFLVLGDIMRVTVAEPSS</sequence>
<gene>
    <name evidence="1" type="ORF">GB928_000535</name>
</gene>
<organism evidence="1 2">
    <name type="scientific">Shinella curvata</name>
    <dbReference type="NCBI Taxonomy" id="1817964"/>
    <lineage>
        <taxon>Bacteria</taxon>
        <taxon>Pseudomonadati</taxon>
        <taxon>Pseudomonadota</taxon>
        <taxon>Alphaproteobacteria</taxon>
        <taxon>Hyphomicrobiales</taxon>
        <taxon>Rhizobiaceae</taxon>
        <taxon>Shinella</taxon>
    </lineage>
</organism>
<evidence type="ECO:0000313" key="2">
    <source>
        <dbReference type="Proteomes" id="UP001177080"/>
    </source>
</evidence>
<protein>
    <submittedName>
        <fullName evidence="1">Uncharacterized protein</fullName>
    </submittedName>
</protein>